<proteinExistence type="predicted"/>
<dbReference type="InterPro" id="IPR005528">
    <property type="entry name" value="ChpA-H"/>
</dbReference>
<evidence type="ECO:0000256" key="4">
    <source>
        <dbReference type="ARBA" id="ARBA00022729"/>
    </source>
</evidence>
<gene>
    <name evidence="9" type="ORF">KCMC57_37660</name>
</gene>
<feature type="chain" id="PRO_5044303559" description="Chaplin domain-containing protein" evidence="7">
    <location>
        <begin position="28"/>
        <end position="95"/>
    </location>
</feature>
<name>A0AB33JWW5_9ACTN</name>
<reference evidence="9" key="1">
    <citation type="submission" date="2024-07" db="EMBL/GenBank/DDBJ databases">
        <title>Complete genome sequences of cellulolytic bacteria, Kitasatospora sp. CMC57 and Streptomyces sp. CMC78, isolated from Japanese agricultural soil.</title>
        <authorList>
            <person name="Hashimoto T."/>
            <person name="Ito M."/>
            <person name="Iwamoto M."/>
            <person name="Fukahori D."/>
            <person name="Shoda T."/>
            <person name="Sakoda M."/>
            <person name="Morohoshi T."/>
            <person name="Mitsuboshi M."/>
            <person name="Nishizawa T."/>
        </authorList>
    </citation>
    <scope>NUCLEOTIDE SEQUENCE</scope>
    <source>
        <strain evidence="9">CMC57</strain>
    </source>
</reference>
<evidence type="ECO:0000256" key="6">
    <source>
        <dbReference type="ARBA" id="ARBA00023087"/>
    </source>
</evidence>
<keyword evidence="5" id="KW-0130">Cell adhesion</keyword>
<evidence type="ECO:0000313" key="9">
    <source>
        <dbReference type="EMBL" id="BFP47398.1"/>
    </source>
</evidence>
<dbReference type="AlphaFoldDB" id="A0AB33JWW5"/>
<keyword evidence="3" id="KW-0964">Secreted</keyword>
<protein>
    <recommendedName>
        <fullName evidence="8">Chaplin domain-containing protein</fullName>
    </recommendedName>
</protein>
<sequence length="95" mass="9461">MNRTKKFAATVGLGLALALSSAAPALAECGEQEAVQQHENYVPHHGVEHGNGTTCINTGGASASAVVVGSPGVLSGNNIQIPISIPINICGNSIG</sequence>
<evidence type="ECO:0000259" key="8">
    <source>
        <dbReference type="PROSITE" id="PS51884"/>
    </source>
</evidence>
<keyword evidence="6" id="KW-0034">Amyloid</keyword>
<dbReference type="EMBL" id="AP035881">
    <property type="protein sequence ID" value="BFP47398.1"/>
    <property type="molecule type" value="Genomic_DNA"/>
</dbReference>
<dbReference type="RefSeq" id="WP_407989757.1">
    <property type="nucleotide sequence ID" value="NZ_AP035881.2"/>
</dbReference>
<accession>A0AB33JWW5</accession>
<evidence type="ECO:0000256" key="3">
    <source>
        <dbReference type="ARBA" id="ARBA00022525"/>
    </source>
</evidence>
<keyword evidence="2" id="KW-0134">Cell wall</keyword>
<feature type="domain" description="Chaplin" evidence="8">
    <location>
        <begin position="70"/>
        <end position="95"/>
    </location>
</feature>
<feature type="signal peptide" evidence="7">
    <location>
        <begin position="1"/>
        <end position="27"/>
    </location>
</feature>
<evidence type="ECO:0000256" key="7">
    <source>
        <dbReference type="SAM" id="SignalP"/>
    </source>
</evidence>
<evidence type="ECO:0000256" key="1">
    <source>
        <dbReference type="ARBA" id="ARBA00004191"/>
    </source>
</evidence>
<dbReference type="Pfam" id="PF03777">
    <property type="entry name" value="ChpA-C"/>
    <property type="match status" value="1"/>
</dbReference>
<evidence type="ECO:0000256" key="5">
    <source>
        <dbReference type="ARBA" id="ARBA00022889"/>
    </source>
</evidence>
<keyword evidence="4 7" id="KW-0732">Signal</keyword>
<evidence type="ECO:0000256" key="2">
    <source>
        <dbReference type="ARBA" id="ARBA00022512"/>
    </source>
</evidence>
<dbReference type="PROSITE" id="PS51884">
    <property type="entry name" value="CHAPLIN"/>
    <property type="match status" value="1"/>
</dbReference>
<comment type="subcellular location">
    <subcellularLocation>
        <location evidence="1">Secreted</location>
        <location evidence="1">Cell wall</location>
    </subcellularLocation>
</comment>
<organism evidence="9">
    <name type="scientific">Kitasatospora sp. CMC57</name>
    <dbReference type="NCBI Taxonomy" id="3231513"/>
    <lineage>
        <taxon>Bacteria</taxon>
        <taxon>Bacillati</taxon>
        <taxon>Actinomycetota</taxon>
        <taxon>Actinomycetes</taxon>
        <taxon>Kitasatosporales</taxon>
        <taxon>Streptomycetaceae</taxon>
        <taxon>Kitasatospora</taxon>
    </lineage>
</organism>
<dbReference type="GO" id="GO:0007155">
    <property type="term" value="P:cell adhesion"/>
    <property type="evidence" value="ECO:0007669"/>
    <property type="project" value="UniProtKB-KW"/>
</dbReference>